<dbReference type="AlphaFoldDB" id="A0A0W4ZGQ1"/>
<dbReference type="OrthoDB" id="2100128at2759"/>
<dbReference type="Gene3D" id="1.25.40.990">
    <property type="match status" value="1"/>
</dbReference>
<dbReference type="RefSeq" id="XP_018228514.1">
    <property type="nucleotide sequence ID" value="XM_018375306.1"/>
</dbReference>
<evidence type="ECO:0008006" key="3">
    <source>
        <dbReference type="Google" id="ProtNLM"/>
    </source>
</evidence>
<dbReference type="VEuPathDB" id="FungiDB:T551_03043"/>
<evidence type="ECO:0000313" key="1">
    <source>
        <dbReference type="EMBL" id="KTW27544.1"/>
    </source>
</evidence>
<keyword evidence="2" id="KW-1185">Reference proteome</keyword>
<evidence type="ECO:0000313" key="2">
    <source>
        <dbReference type="Proteomes" id="UP000053447"/>
    </source>
</evidence>
<dbReference type="PANTHER" id="PTHR39398">
    <property type="entry name" value="YALI0F14311P"/>
    <property type="match status" value="1"/>
</dbReference>
<dbReference type="Proteomes" id="UP000053447">
    <property type="component" value="Unassembled WGS sequence"/>
</dbReference>
<accession>A0A0W4ZGQ1</accession>
<dbReference type="EMBL" id="LFWA01000014">
    <property type="protein sequence ID" value="KTW27544.1"/>
    <property type="molecule type" value="Genomic_DNA"/>
</dbReference>
<dbReference type="PANTHER" id="PTHR39398:SF1">
    <property type="entry name" value="CSN8_PSMD8_EIF3K DOMAIN-CONTAINING PROTEIN"/>
    <property type="match status" value="1"/>
</dbReference>
<dbReference type="GeneID" id="28941561"/>
<proteinExistence type="predicted"/>
<dbReference type="STRING" id="1408657.A0A0W4ZGQ1"/>
<gene>
    <name evidence="1" type="ORF">T551_03043</name>
</gene>
<comment type="caution">
    <text evidence="1">The sequence shown here is derived from an EMBL/GenBank/DDBJ whole genome shotgun (WGS) entry which is preliminary data.</text>
</comment>
<name>A0A0W4ZGQ1_PNEJ7</name>
<reference evidence="2" key="1">
    <citation type="journal article" date="2016" name="Nat. Commun.">
        <title>Genome analysis of three Pneumocystis species reveals adaptation mechanisms to life exclusively in mammalian hosts.</title>
        <authorList>
            <person name="Ma L."/>
            <person name="Chen Z."/>
            <person name="Huang D.W."/>
            <person name="Kutty G."/>
            <person name="Ishihara M."/>
            <person name="Wang H."/>
            <person name="Abouelleil A."/>
            <person name="Bishop L."/>
            <person name="Davey E."/>
            <person name="Deng R."/>
            <person name="Deng X."/>
            <person name="Fan L."/>
            <person name="Fantoni G."/>
            <person name="Fitzgerald M."/>
            <person name="Gogineni E."/>
            <person name="Goldberg J.M."/>
            <person name="Handley G."/>
            <person name="Hu X."/>
            <person name="Huber C."/>
            <person name="Jiao X."/>
            <person name="Jones K."/>
            <person name="Levin J.Z."/>
            <person name="Liu Y."/>
            <person name="Macdonald P."/>
            <person name="Melnikov A."/>
            <person name="Raley C."/>
            <person name="Sassi M."/>
            <person name="Sherman B.T."/>
            <person name="Song X."/>
            <person name="Sykes S."/>
            <person name="Tran B."/>
            <person name="Walsh L."/>
            <person name="Xia Y."/>
            <person name="Yang J."/>
            <person name="Young S."/>
            <person name="Zeng Q."/>
            <person name="Zheng X."/>
            <person name="Stephens R."/>
            <person name="Nusbaum C."/>
            <person name="Birren B.W."/>
            <person name="Azadi P."/>
            <person name="Lempicki R.A."/>
            <person name="Cuomo C.A."/>
            <person name="Kovacs J.A."/>
        </authorList>
    </citation>
    <scope>NUCLEOTIDE SEQUENCE [LARGE SCALE GENOMIC DNA]</scope>
    <source>
        <strain evidence="2">RU7</strain>
    </source>
</reference>
<organism evidence="1 2">
    <name type="scientific">Pneumocystis jirovecii (strain RU7)</name>
    <name type="common">Human pneumocystis pneumonia agent</name>
    <dbReference type="NCBI Taxonomy" id="1408657"/>
    <lineage>
        <taxon>Eukaryota</taxon>
        <taxon>Fungi</taxon>
        <taxon>Dikarya</taxon>
        <taxon>Ascomycota</taxon>
        <taxon>Taphrinomycotina</taxon>
        <taxon>Pneumocystomycetes</taxon>
        <taxon>Pneumocystaceae</taxon>
        <taxon>Pneumocystis</taxon>
    </lineage>
</organism>
<sequence length="261" mass="30995">MFKKNEKSRLQQLTEYGLISKGNDNRLKDPRIQEELYEKIKEKYTSLIKKVNQNEETLEETFSSLTVVDSELQPANQEHCLYMFRQLREGLRASQRVDAFARTVYEMSARVGIYMNHVETYFPALQYLMDVMYPEQLQSFANNQLVTCYLLYLVCVLGNLHKLYEALLRWKLDIQDLPFQVARIIIENNYVAWLKLRNSLPWLYQRLIDQSRRMMQERCTRVVGAAYYIVPKQWAEKYVGPVLAITNWAVDDDVVVVRVRR</sequence>
<protein>
    <recommendedName>
        <fullName evidence="3">CSN8/PSMD8/EIF3K domain-containing protein</fullName>
    </recommendedName>
</protein>